<keyword evidence="1" id="KW-0732">Signal</keyword>
<dbReference type="AlphaFoldDB" id="A0A1T0CFK2"/>
<feature type="signal peptide" evidence="1">
    <location>
        <begin position="1"/>
        <end position="19"/>
    </location>
</feature>
<keyword evidence="3" id="KW-1185">Reference proteome</keyword>
<evidence type="ECO:0000256" key="1">
    <source>
        <dbReference type="SAM" id="SignalP"/>
    </source>
</evidence>
<dbReference type="STRING" id="470453.B0680_10175"/>
<feature type="chain" id="PRO_5013250238" description="DUF4148 domain-containing protein" evidence="1">
    <location>
        <begin position="20"/>
        <end position="112"/>
    </location>
</feature>
<evidence type="ECO:0000313" key="2">
    <source>
        <dbReference type="EMBL" id="OOS20911.1"/>
    </source>
</evidence>
<sequence>MKKLLLASLLTMASSSAFAYCSYSTYISDDDKYNSSGSYLAGSVSKASAAAILRQNRVYSGSTECGLHNTSNRAKFEAKVRKSNISSATIRNIVRGNPYVTVVIHNSHVEVY</sequence>
<accession>A0A1T0CFK2</accession>
<dbReference type="Proteomes" id="UP000189800">
    <property type="component" value="Unassembled WGS sequence"/>
</dbReference>
<comment type="caution">
    <text evidence="2">The sequence shown here is derived from an EMBL/GenBank/DDBJ whole genome shotgun (WGS) entry which is preliminary data.</text>
</comment>
<protein>
    <recommendedName>
        <fullName evidence="4">DUF4148 domain-containing protein</fullName>
    </recommendedName>
</protein>
<name>A0A1T0CFK2_9GAMM</name>
<dbReference type="EMBL" id="MUYU01000035">
    <property type="protein sequence ID" value="OOS20911.1"/>
    <property type="molecule type" value="Genomic_DNA"/>
</dbReference>
<organism evidence="2 3">
    <name type="scientific">Moraxella pluranimalium</name>
    <dbReference type="NCBI Taxonomy" id="470453"/>
    <lineage>
        <taxon>Bacteria</taxon>
        <taxon>Pseudomonadati</taxon>
        <taxon>Pseudomonadota</taxon>
        <taxon>Gammaproteobacteria</taxon>
        <taxon>Moraxellales</taxon>
        <taxon>Moraxellaceae</taxon>
        <taxon>Moraxella</taxon>
    </lineage>
</organism>
<gene>
    <name evidence="2" type="ORF">B0680_10175</name>
</gene>
<reference evidence="2 3" key="1">
    <citation type="submission" date="2017-02" db="EMBL/GenBank/DDBJ databases">
        <title>Draft genome sequence of Moraxella pluranimalium CCUG 54913T type strain.</title>
        <authorList>
            <person name="Salva-Serra F."/>
            <person name="Engstrom-Jakobsson H."/>
            <person name="Thorell K."/>
            <person name="Jaen-Luchoro D."/>
            <person name="Gonzales-Siles L."/>
            <person name="Karlsson R."/>
            <person name="Yazdan S."/>
            <person name="Boulund F."/>
            <person name="Johnning A."/>
            <person name="Engstrand L."/>
            <person name="Kristiansson E."/>
            <person name="Moore E."/>
        </authorList>
    </citation>
    <scope>NUCLEOTIDE SEQUENCE [LARGE SCALE GENOMIC DNA]</scope>
    <source>
        <strain evidence="2 3">CCUG 54913</strain>
    </source>
</reference>
<evidence type="ECO:0000313" key="3">
    <source>
        <dbReference type="Proteomes" id="UP000189800"/>
    </source>
</evidence>
<evidence type="ECO:0008006" key="4">
    <source>
        <dbReference type="Google" id="ProtNLM"/>
    </source>
</evidence>
<dbReference type="RefSeq" id="WP_078254984.1">
    <property type="nucleotide sequence ID" value="NZ_MUYU01000035.1"/>
</dbReference>
<proteinExistence type="predicted"/>